<evidence type="ECO:0000256" key="4">
    <source>
        <dbReference type="ARBA" id="ARBA00034244"/>
    </source>
</evidence>
<evidence type="ECO:0000256" key="6">
    <source>
        <dbReference type="ARBA" id="ARBA00034316"/>
    </source>
</evidence>
<proteinExistence type="inferred from homology"/>
<dbReference type="InterPro" id="IPR056175">
    <property type="entry name" value="Acb1-like_C"/>
</dbReference>
<reference evidence="10 11" key="1">
    <citation type="journal article" date="2002" name="Genetika">
        <title>Phenogenetic characterization of a group of giant Phi KZ-like bacteriophages of Pseudomonas aeruginosa].</title>
        <authorList>
            <person name="Burkal'tseva M.V."/>
            <person name="Krylov V.N."/>
            <person name="Pleteneva E.A."/>
            <person name="Shaburova O.V."/>
            <person name="Krylov S.V."/>
            <person name="Volckaert G."/>
            <person name="Sykilinda N.N."/>
            <person name="Kurochkina L.P."/>
            <person name="Mesyanzhinov V.V."/>
        </authorList>
    </citation>
    <scope>NUCLEOTIDE SEQUENCE [LARGE SCALE GENOMIC DNA]</scope>
</reference>
<organism evidence="10 11">
    <name type="scientific">Pseudomonas phage EL</name>
    <dbReference type="NCBI Taxonomy" id="273133"/>
    <lineage>
        <taxon>Viruses</taxon>
        <taxon>Duplodnaviria</taxon>
        <taxon>Heunggongvirae</taxon>
        <taxon>Uroviricota</taxon>
        <taxon>Caudoviricetes</taxon>
        <taxon>Chimalliviridae</taxon>
        <taxon>Elvirus</taxon>
        <taxon>Elvirus EL</taxon>
    </lineage>
</organism>
<comment type="catalytic activity">
    <reaction evidence="5">
        <text>3',3'-cGAMP + H2O = G[3'-5']pAp[3'] + H(+)</text>
        <dbReference type="Rhea" id="RHEA:72831"/>
        <dbReference type="ChEBI" id="CHEBI:15377"/>
        <dbReference type="ChEBI" id="CHEBI:15378"/>
        <dbReference type="ChEBI" id="CHEBI:71501"/>
        <dbReference type="ChEBI" id="CHEBI:192497"/>
    </reaction>
    <physiologicalReaction direction="left-to-right" evidence="5">
        <dbReference type="Rhea" id="RHEA:72832"/>
    </physiologicalReaction>
</comment>
<dbReference type="EMBL" id="AJ697969">
    <property type="protein sequence ID" value="CAG27220.1"/>
    <property type="molecule type" value="Genomic_DNA"/>
</dbReference>
<keyword evidence="11" id="KW-1185">Reference proteome</keyword>
<evidence type="ECO:0000259" key="9">
    <source>
        <dbReference type="Pfam" id="PF23474"/>
    </source>
</evidence>
<evidence type="ECO:0000313" key="10">
    <source>
        <dbReference type="EMBL" id="CAG27220.1"/>
    </source>
</evidence>
<evidence type="ECO:0000256" key="2">
    <source>
        <dbReference type="ARBA" id="ARBA00034233"/>
    </source>
</evidence>
<sequence>MNNYGYVDVSLVGPEVEEIFGLLLECGIAPAAEYNLHCTLMYDEQAEEPLVKLNPDAKFTAYVTGIDVLGDGLVFNLTSKDLADEHRRLKDGGYTHSFDAFLPHMSVTYDFDEYDMLKVKQAFATWGGRQLTFSKESFGTK</sequence>
<comment type="catalytic activity">
    <reaction evidence="2">
        <text>3',3',3'-cAAG + H2O = G[3'-5']pA[3'-5']pAp[3'] + H(+)</text>
        <dbReference type="Rhea" id="RHEA:72863"/>
        <dbReference type="ChEBI" id="CHEBI:15377"/>
        <dbReference type="ChEBI" id="CHEBI:15378"/>
        <dbReference type="ChEBI" id="CHEBI:143810"/>
        <dbReference type="ChEBI" id="CHEBI:192532"/>
    </reaction>
    <physiologicalReaction direction="left-to-right" evidence="2">
        <dbReference type="Rhea" id="RHEA:72864"/>
    </physiologicalReaction>
</comment>
<comment type="catalytic activity">
    <reaction evidence="8">
        <text>3',3'-cUAMP + H2O = U[3'-5']pAp[3'] + H(+)</text>
        <dbReference type="Rhea" id="RHEA:72835"/>
        <dbReference type="ChEBI" id="CHEBI:15377"/>
        <dbReference type="ChEBI" id="CHEBI:15378"/>
        <dbReference type="ChEBI" id="CHEBI:143809"/>
        <dbReference type="ChEBI" id="CHEBI:192498"/>
    </reaction>
    <physiologicalReaction direction="left-to-right" evidence="8">
        <dbReference type="Rhea" id="RHEA:72836"/>
    </physiologicalReaction>
</comment>
<dbReference type="RefSeq" id="YP_418159.1">
    <property type="nucleotide sequence ID" value="NC_007623.1"/>
</dbReference>
<keyword evidence="1" id="KW-0378">Hydrolase</keyword>
<accession>Q2Z0V5</accession>
<dbReference type="GeneID" id="5176806"/>
<comment type="similarity">
    <text evidence="6">Belongs to the anti-CBASS protein Acb1 family.</text>
</comment>
<protein>
    <recommendedName>
        <fullName evidence="7">Anti-CBASS protein Acb1</fullName>
    </recommendedName>
</protein>
<reference evidence="10 11" key="4">
    <citation type="journal article" date="2005" name="J. Mol. Biol.">
        <title>Genome comparison of Pseudomonas aeruginosa large phages.</title>
        <authorList>
            <person name="Hertveldt K."/>
            <person name="Lavigne R."/>
            <person name="Pleteneva E."/>
            <person name="Sernova N."/>
            <person name="Kurochkina L."/>
            <person name="Korchevskii R."/>
            <person name="Robben J."/>
            <person name="Mesyanzhinov V."/>
            <person name="Krylov V.N."/>
            <person name="Volckaert G."/>
        </authorList>
    </citation>
    <scope>NUCLEOTIDE SEQUENCE</scope>
</reference>
<evidence type="ECO:0000256" key="7">
    <source>
        <dbReference type="ARBA" id="ARBA00034343"/>
    </source>
</evidence>
<comment type="catalytic activity">
    <reaction evidence="3">
        <text>3',3',3'-c-tri-AMP + H2O = A[3'-5']pA[3'-5']pAp[3'] + H(+)</text>
        <dbReference type="Rhea" id="RHEA:72859"/>
        <dbReference type="ChEBI" id="CHEBI:15377"/>
        <dbReference type="ChEBI" id="CHEBI:15378"/>
        <dbReference type="ChEBI" id="CHEBI:192523"/>
        <dbReference type="ChEBI" id="CHEBI:192530"/>
    </reaction>
    <physiologicalReaction direction="left-to-right" evidence="3">
        <dbReference type="Rhea" id="RHEA:72860"/>
    </physiologicalReaction>
</comment>
<feature type="domain" description="Anti-CBASS protein Acb1-like C-terminal" evidence="9">
    <location>
        <begin position="30"/>
        <end position="121"/>
    </location>
</feature>
<comment type="catalytic activity">
    <reaction evidence="4">
        <text>3',3',3'-cAAG + H2O = A[3'-5']pG[3'-5']pAp[3'] + H(+)</text>
        <dbReference type="Rhea" id="RHEA:72867"/>
        <dbReference type="ChEBI" id="CHEBI:15377"/>
        <dbReference type="ChEBI" id="CHEBI:15378"/>
        <dbReference type="ChEBI" id="CHEBI:143810"/>
        <dbReference type="ChEBI" id="CHEBI:192533"/>
    </reaction>
    <physiologicalReaction direction="left-to-right" evidence="4">
        <dbReference type="Rhea" id="RHEA:72868"/>
    </physiologicalReaction>
</comment>
<dbReference type="GO" id="GO:0016787">
    <property type="term" value="F:hydrolase activity"/>
    <property type="evidence" value="ECO:0007669"/>
    <property type="project" value="UniProtKB-KW"/>
</dbReference>
<dbReference type="Proteomes" id="UP000001239">
    <property type="component" value="Segment"/>
</dbReference>
<dbReference type="KEGG" id="vg:5176806"/>
<dbReference type="Pfam" id="PF23474">
    <property type="entry name" value="Acb1"/>
    <property type="match status" value="1"/>
</dbReference>
<evidence type="ECO:0000256" key="5">
    <source>
        <dbReference type="ARBA" id="ARBA00034283"/>
    </source>
</evidence>
<evidence type="ECO:0000313" key="11">
    <source>
        <dbReference type="Proteomes" id="UP000001239"/>
    </source>
</evidence>
<dbReference type="OrthoDB" id="18059at10239"/>
<name>Q2Z0V5_9CAUD</name>
<reference evidence="10 11" key="2">
    <citation type="journal article" date="2003" name="Res. Microbiol.">
        <title>Myoviridae bacteriophages of Pseudomonas aeruginosa: a long and complex evolutionary pathway.</title>
        <authorList>
            <person name="Krylov V.N."/>
            <person name="Pleteneva E.A."/>
            <person name="Bourkalsteva M.V."/>
            <person name="Shaburova O.V."/>
            <person name="Volckaert G."/>
            <person name="Sykilinda N.N."/>
            <person name="Kurochkina L.P."/>
            <person name="Mesyanzhinov V.V."/>
        </authorList>
    </citation>
    <scope>NUCLEOTIDE SEQUENCE [LARGE SCALE GENOMIC DNA]</scope>
</reference>
<evidence type="ECO:0000256" key="1">
    <source>
        <dbReference type="ARBA" id="ARBA00022801"/>
    </source>
</evidence>
<reference evidence="10 11" key="3">
    <citation type="journal article" date="2004" name="Bioinformatics">
        <title>PHIRE, a deterministic approach to reveal regulatory elements in bacteriophage genomes.</title>
        <authorList>
            <person name="Lavigne R."/>
            <person name="Sun W.D."/>
            <person name="Volckaert G."/>
        </authorList>
    </citation>
    <scope>NUCLEOTIDE SEQUENCE [LARGE SCALE GENOMIC DNA]</scope>
</reference>
<evidence type="ECO:0000256" key="3">
    <source>
        <dbReference type="ARBA" id="ARBA00034240"/>
    </source>
</evidence>
<evidence type="ECO:0000256" key="8">
    <source>
        <dbReference type="ARBA" id="ARBA00048123"/>
    </source>
</evidence>